<comment type="caution">
    <text evidence="1">The sequence shown here is derived from an EMBL/GenBank/DDBJ whole genome shotgun (WGS) entry which is preliminary data.</text>
</comment>
<organism evidence="1 2">
    <name type="scientific">Muribaculum caecicola</name>
    <dbReference type="NCBI Taxonomy" id="3038144"/>
    <lineage>
        <taxon>Bacteria</taxon>
        <taxon>Pseudomonadati</taxon>
        <taxon>Bacteroidota</taxon>
        <taxon>Bacteroidia</taxon>
        <taxon>Bacteroidales</taxon>
        <taxon>Muribaculaceae</taxon>
        <taxon>Muribaculum</taxon>
    </lineage>
</organism>
<sequence>MLQIPEFVPVEKLSYSQALSELESILRKMQSDELDIDLLAAYTRRATQLLTECRSRLVATDKELQSILNPQG</sequence>
<dbReference type="Proteomes" id="UP000305401">
    <property type="component" value="Unassembled WGS sequence"/>
</dbReference>
<evidence type="ECO:0000313" key="1">
    <source>
        <dbReference type="EMBL" id="THG54671.1"/>
    </source>
</evidence>
<dbReference type="EMBL" id="SSTG01000012">
    <property type="protein sequence ID" value="THG54671.1"/>
    <property type="molecule type" value="Genomic_DNA"/>
</dbReference>
<keyword evidence="1" id="KW-0378">Hydrolase</keyword>
<accession>A0AC61S841</accession>
<evidence type="ECO:0000313" key="2">
    <source>
        <dbReference type="Proteomes" id="UP000305401"/>
    </source>
</evidence>
<keyword evidence="2" id="KW-1185">Reference proteome</keyword>
<dbReference type="EC" id="3.1.11.6" evidence="1"/>
<protein>
    <submittedName>
        <fullName evidence="1">Exodeoxyribonuclease VII small subunit</fullName>
        <ecNumber evidence="1">3.1.11.6</ecNumber>
    </submittedName>
</protein>
<gene>
    <name evidence="1" type="primary">xseB</name>
    <name evidence="1" type="ORF">E5990_02065</name>
</gene>
<reference evidence="1" key="1">
    <citation type="submission" date="2019-04" db="EMBL/GenBank/DDBJ databases">
        <title>Microbes associate with the intestines of laboratory mice.</title>
        <authorList>
            <person name="Navarre W."/>
            <person name="Wong E."/>
            <person name="Huang K.C."/>
            <person name="Tropini C."/>
            <person name="Ng K."/>
            <person name="Yu B."/>
        </authorList>
    </citation>
    <scope>NUCLEOTIDE SEQUENCE</scope>
    <source>
        <strain evidence="1">NM86_A22</strain>
    </source>
</reference>
<proteinExistence type="predicted"/>
<name>A0AC61S841_9BACT</name>